<sequence length="326" mass="35013">MSDLLAPSSPPHALVTGGAGFIGSHLCERLLADGYRVTCLDNLSTGSLRNIAGLTERPGFAFREHDATEGLGRTDRVDLVFHLASAASPPQYQRRAVETLRAGSVGLFAALDLAARDGARLVFASSSEVYGDPEEHPQPESYRGRVSTTGPRSMYDEAKRFGEAACAAYRTSRGVDAKIARLFNTYGPRMDPDDGRMLPTFIRQALDGEPLTVHGTGRQTRSLCYVDDTVDGLVRLARGSWAGPVNIGGSQELTVNATALAVLEAVGGHSPITYLPALPDDPARRRPDTALALRHLGWRQTTGLDDGMRATVAWFRERLAARAVAG</sequence>
<keyword evidence="4" id="KW-0456">Lyase</keyword>
<dbReference type="InterPro" id="IPR036291">
    <property type="entry name" value="NAD(P)-bd_dom_sf"/>
</dbReference>
<keyword evidence="2" id="KW-0210">Decarboxylase</keyword>
<organism evidence="7 8">
    <name type="scientific">Streptacidiphilus cavernicola</name>
    <dbReference type="NCBI Taxonomy" id="3342716"/>
    <lineage>
        <taxon>Bacteria</taxon>
        <taxon>Bacillati</taxon>
        <taxon>Actinomycetota</taxon>
        <taxon>Actinomycetes</taxon>
        <taxon>Kitasatosporales</taxon>
        <taxon>Streptomycetaceae</taxon>
        <taxon>Streptacidiphilus</taxon>
    </lineage>
</organism>
<dbReference type="RefSeq" id="WP_380534147.1">
    <property type="nucleotide sequence ID" value="NZ_JBHFAB010000005.1"/>
</dbReference>
<name>A0ABV6VSG8_9ACTN</name>
<dbReference type="Gene3D" id="3.90.25.10">
    <property type="entry name" value="UDP-galactose 4-epimerase, domain 1"/>
    <property type="match status" value="1"/>
</dbReference>
<evidence type="ECO:0000256" key="4">
    <source>
        <dbReference type="ARBA" id="ARBA00023239"/>
    </source>
</evidence>
<dbReference type="PANTHER" id="PTHR43078">
    <property type="entry name" value="UDP-GLUCURONIC ACID DECARBOXYLASE-RELATED"/>
    <property type="match status" value="1"/>
</dbReference>
<evidence type="ECO:0000313" key="8">
    <source>
        <dbReference type="Proteomes" id="UP001592531"/>
    </source>
</evidence>
<evidence type="ECO:0000256" key="1">
    <source>
        <dbReference type="ARBA" id="ARBA00001911"/>
    </source>
</evidence>
<dbReference type="Proteomes" id="UP001592531">
    <property type="component" value="Unassembled WGS sequence"/>
</dbReference>
<dbReference type="InterPro" id="IPR044516">
    <property type="entry name" value="UXS-like"/>
</dbReference>
<proteinExistence type="predicted"/>
<evidence type="ECO:0000256" key="5">
    <source>
        <dbReference type="SAM" id="MobiDB-lite"/>
    </source>
</evidence>
<keyword evidence="8" id="KW-1185">Reference proteome</keyword>
<feature type="domain" description="NAD-dependent epimerase/dehydratase" evidence="6">
    <location>
        <begin position="13"/>
        <end position="247"/>
    </location>
</feature>
<dbReference type="Gene3D" id="3.40.50.720">
    <property type="entry name" value="NAD(P)-binding Rossmann-like Domain"/>
    <property type="match status" value="1"/>
</dbReference>
<dbReference type="PANTHER" id="PTHR43078:SF6">
    <property type="entry name" value="UDP-GLUCURONIC ACID DECARBOXYLASE 1"/>
    <property type="match status" value="1"/>
</dbReference>
<evidence type="ECO:0000256" key="2">
    <source>
        <dbReference type="ARBA" id="ARBA00022793"/>
    </source>
</evidence>
<dbReference type="SUPFAM" id="SSF51735">
    <property type="entry name" value="NAD(P)-binding Rossmann-fold domains"/>
    <property type="match status" value="1"/>
</dbReference>
<gene>
    <name evidence="7" type="ORF">ACEZDE_08545</name>
</gene>
<dbReference type="Pfam" id="PF01370">
    <property type="entry name" value="Epimerase"/>
    <property type="match status" value="1"/>
</dbReference>
<protein>
    <submittedName>
        <fullName evidence="7">NAD-dependent epimerase/dehydratase family protein</fullName>
    </submittedName>
</protein>
<reference evidence="7 8" key="1">
    <citation type="submission" date="2024-09" db="EMBL/GenBank/DDBJ databases">
        <authorList>
            <person name="Lee S.D."/>
        </authorList>
    </citation>
    <scope>NUCLEOTIDE SEQUENCE [LARGE SCALE GENOMIC DNA]</scope>
    <source>
        <strain evidence="7 8">N8-3</strain>
    </source>
</reference>
<comment type="cofactor">
    <cofactor evidence="1">
        <name>NAD(+)</name>
        <dbReference type="ChEBI" id="CHEBI:57540"/>
    </cofactor>
</comment>
<evidence type="ECO:0000259" key="6">
    <source>
        <dbReference type="Pfam" id="PF01370"/>
    </source>
</evidence>
<comment type="caution">
    <text evidence="7">The sequence shown here is derived from an EMBL/GenBank/DDBJ whole genome shotgun (WGS) entry which is preliminary data.</text>
</comment>
<evidence type="ECO:0000256" key="3">
    <source>
        <dbReference type="ARBA" id="ARBA00023027"/>
    </source>
</evidence>
<keyword evidence="3" id="KW-0520">NAD</keyword>
<evidence type="ECO:0000313" key="7">
    <source>
        <dbReference type="EMBL" id="MFC1416689.1"/>
    </source>
</evidence>
<feature type="region of interest" description="Disordered" evidence="5">
    <location>
        <begin position="129"/>
        <end position="153"/>
    </location>
</feature>
<accession>A0ABV6VSG8</accession>
<dbReference type="InterPro" id="IPR001509">
    <property type="entry name" value="Epimerase_deHydtase"/>
</dbReference>
<dbReference type="EMBL" id="JBHFAB010000005">
    <property type="protein sequence ID" value="MFC1416689.1"/>
    <property type="molecule type" value="Genomic_DNA"/>
</dbReference>